<evidence type="ECO:0000313" key="2">
    <source>
        <dbReference type="Proteomes" id="UP000299102"/>
    </source>
</evidence>
<reference evidence="1 2" key="1">
    <citation type="journal article" date="2019" name="Commun. Biol.">
        <title>The bagworm genome reveals a unique fibroin gene that provides high tensile strength.</title>
        <authorList>
            <person name="Kono N."/>
            <person name="Nakamura H."/>
            <person name="Ohtoshi R."/>
            <person name="Tomita M."/>
            <person name="Numata K."/>
            <person name="Arakawa K."/>
        </authorList>
    </citation>
    <scope>NUCLEOTIDE SEQUENCE [LARGE SCALE GENOMIC DNA]</scope>
</reference>
<gene>
    <name evidence="1" type="ORF">EVAR_66732_1</name>
</gene>
<comment type="caution">
    <text evidence="1">The sequence shown here is derived from an EMBL/GenBank/DDBJ whole genome shotgun (WGS) entry which is preliminary data.</text>
</comment>
<accession>A0A4C1T816</accession>
<dbReference type="Proteomes" id="UP000299102">
    <property type="component" value="Unassembled WGS sequence"/>
</dbReference>
<evidence type="ECO:0000313" key="1">
    <source>
        <dbReference type="EMBL" id="GBP09618.1"/>
    </source>
</evidence>
<dbReference type="AlphaFoldDB" id="A0A4C1T816"/>
<dbReference type="OrthoDB" id="425681at2759"/>
<protein>
    <recommendedName>
        <fullName evidence="3">Reverse transcriptase domain-containing protein</fullName>
    </recommendedName>
</protein>
<proteinExistence type="predicted"/>
<organism evidence="1 2">
    <name type="scientific">Eumeta variegata</name>
    <name type="common">Bagworm moth</name>
    <name type="synonym">Eumeta japonica</name>
    <dbReference type="NCBI Taxonomy" id="151549"/>
    <lineage>
        <taxon>Eukaryota</taxon>
        <taxon>Metazoa</taxon>
        <taxon>Ecdysozoa</taxon>
        <taxon>Arthropoda</taxon>
        <taxon>Hexapoda</taxon>
        <taxon>Insecta</taxon>
        <taxon>Pterygota</taxon>
        <taxon>Neoptera</taxon>
        <taxon>Endopterygota</taxon>
        <taxon>Lepidoptera</taxon>
        <taxon>Glossata</taxon>
        <taxon>Ditrysia</taxon>
        <taxon>Tineoidea</taxon>
        <taxon>Psychidae</taxon>
        <taxon>Oiketicinae</taxon>
        <taxon>Eumeta</taxon>
    </lineage>
</organism>
<keyword evidence="2" id="KW-1185">Reference proteome</keyword>
<dbReference type="EMBL" id="BGZK01004550">
    <property type="protein sequence ID" value="GBP09618.1"/>
    <property type="molecule type" value="Genomic_DNA"/>
</dbReference>
<sequence>MDELSVKCLLYADDQVILALSACELQEMVIEMNDYVKVGLDKGVSKGLVHWQMTLVNESQRQDSSSQTVGAARQLARSATSHHHAFHLMALTSPSQAQLAELGKYVRILAELFLCGSRNLCLICPFQG</sequence>
<evidence type="ECO:0008006" key="3">
    <source>
        <dbReference type="Google" id="ProtNLM"/>
    </source>
</evidence>
<name>A0A4C1T816_EUMVA</name>